<proteinExistence type="predicted"/>
<dbReference type="PANTHER" id="PTHR30143:SF0">
    <property type="entry name" value="2-KETO-4-PENTENOATE HYDRATASE"/>
    <property type="match status" value="1"/>
</dbReference>
<dbReference type="Gene3D" id="3.90.850.10">
    <property type="entry name" value="Fumarylacetoacetase-like, C-terminal domain"/>
    <property type="match status" value="1"/>
</dbReference>
<evidence type="ECO:0000313" key="3">
    <source>
        <dbReference type="EMBL" id="NEA28521.1"/>
    </source>
</evidence>
<comment type="caution">
    <text evidence="3">The sequence shown here is derived from an EMBL/GenBank/DDBJ whole genome shotgun (WGS) entry which is preliminary data.</text>
</comment>
<dbReference type="GO" id="GO:0008684">
    <property type="term" value="F:2-oxopent-4-enoate hydratase activity"/>
    <property type="evidence" value="ECO:0007669"/>
    <property type="project" value="TreeGrafter"/>
</dbReference>
<dbReference type="SUPFAM" id="SSF56529">
    <property type="entry name" value="FAH"/>
    <property type="match status" value="1"/>
</dbReference>
<protein>
    <submittedName>
        <fullName evidence="3">4-oxalocrotonate decarboxylase</fullName>
    </submittedName>
</protein>
<feature type="domain" description="Fumarylacetoacetase-like C-terminal" evidence="2">
    <location>
        <begin position="92"/>
        <end position="246"/>
    </location>
</feature>
<dbReference type="InterPro" id="IPR011234">
    <property type="entry name" value="Fumarylacetoacetase-like_C"/>
</dbReference>
<dbReference type="PANTHER" id="PTHR30143">
    <property type="entry name" value="ACID HYDRATASE"/>
    <property type="match status" value="1"/>
</dbReference>
<evidence type="ECO:0000256" key="1">
    <source>
        <dbReference type="ARBA" id="ARBA00023239"/>
    </source>
</evidence>
<dbReference type="Pfam" id="PF01557">
    <property type="entry name" value="FAA_hydrolase"/>
    <property type="match status" value="1"/>
</dbReference>
<gene>
    <name evidence="3" type="ORF">G3I70_39395</name>
</gene>
<dbReference type="EMBL" id="JAAGLI010001060">
    <property type="protein sequence ID" value="NEA28521.1"/>
    <property type="molecule type" value="Genomic_DNA"/>
</dbReference>
<accession>A0A6L9QSW3</accession>
<evidence type="ECO:0000259" key="2">
    <source>
        <dbReference type="Pfam" id="PF01557"/>
    </source>
</evidence>
<evidence type="ECO:0000313" key="4">
    <source>
        <dbReference type="Proteomes" id="UP000475532"/>
    </source>
</evidence>
<dbReference type="Proteomes" id="UP000475532">
    <property type="component" value="Unassembled WGS sequence"/>
</dbReference>
<dbReference type="GO" id="GO:0005737">
    <property type="term" value="C:cytoplasm"/>
    <property type="evidence" value="ECO:0007669"/>
    <property type="project" value="TreeGrafter"/>
</dbReference>
<sequence>MTTDTGALDLAAERLDTAQHTATAVEQLPTGLTPADAYAIQDAVIARRLARGERPAGLKLGFTSKAKMAQMGVSEVIVGRLTDAMRVEDGGEVALGRFIHPRVEPEVAYRIARDVTPDDGELPVDAVAPALEIIDSRYRDFRFSLPDVIADNASSAGFVVGPWQPLGADLGDLAVRLTVGGEVVETGSTSAILGHPDRALPALLEIARRQGMPLRAGDVVLAGGATAAAPFPPGRVEVHVAGLGTASVTGVETDAQQA</sequence>
<reference evidence="3 4" key="1">
    <citation type="submission" date="2020-01" db="EMBL/GenBank/DDBJ databases">
        <title>Insect and environment-associated Actinomycetes.</title>
        <authorList>
            <person name="Currrie C."/>
            <person name="Chevrette M."/>
            <person name="Carlson C."/>
            <person name="Stubbendieck R."/>
            <person name="Wendt-Pienkowski E."/>
        </authorList>
    </citation>
    <scope>NUCLEOTIDE SEQUENCE [LARGE SCALE GENOMIC DNA]</scope>
    <source>
        <strain evidence="3 4">SID10258</strain>
    </source>
</reference>
<dbReference type="AlphaFoldDB" id="A0A6L9QSW3"/>
<name>A0A6L9QSW3_9ACTN</name>
<dbReference type="RefSeq" id="WP_163062955.1">
    <property type="nucleotide sequence ID" value="NZ_JAAGLI010001060.1"/>
</dbReference>
<dbReference type="InterPro" id="IPR050772">
    <property type="entry name" value="Hydratase-Decarb/MhpD_sf"/>
</dbReference>
<keyword evidence="1" id="KW-0456">Lyase</keyword>
<organism evidence="3 4">
    <name type="scientific">Actinomadura bangladeshensis</name>
    <dbReference type="NCBI Taxonomy" id="453573"/>
    <lineage>
        <taxon>Bacteria</taxon>
        <taxon>Bacillati</taxon>
        <taxon>Actinomycetota</taxon>
        <taxon>Actinomycetes</taxon>
        <taxon>Streptosporangiales</taxon>
        <taxon>Thermomonosporaceae</taxon>
        <taxon>Actinomadura</taxon>
    </lineage>
</organism>
<dbReference type="InterPro" id="IPR036663">
    <property type="entry name" value="Fumarylacetoacetase_C_sf"/>
</dbReference>